<sequence length="164" mass="17958">MIKQKEYLLNHGSGEQDKTDSMSDAIDEWIHVQDKRTRRDAARKAAQGAAEAETEHSQACRESRFQTWTKKDALADGQAPSPRLADGQETDPDPDSVDDNDDETDTASSVTLSRTPSRAASCVILTFVALSLLSNSRANLEISSSNLQVTIHILACHTNNKSVM</sequence>
<feature type="compositionally biased region" description="Basic and acidic residues" evidence="1">
    <location>
        <begin position="1"/>
        <end position="21"/>
    </location>
</feature>
<dbReference type="AlphaFoldDB" id="A0A176ZZV8"/>
<dbReference type="GeneID" id="36291310"/>
<dbReference type="RefSeq" id="XP_024320756.1">
    <property type="nucleotide sequence ID" value="XM_024471823.1"/>
</dbReference>
<proteinExistence type="predicted"/>
<evidence type="ECO:0000256" key="1">
    <source>
        <dbReference type="SAM" id="MobiDB-lite"/>
    </source>
</evidence>
<feature type="compositionally biased region" description="Acidic residues" evidence="1">
    <location>
        <begin position="88"/>
        <end position="105"/>
    </location>
</feature>
<gene>
    <name evidence="2" type="ORF">VC83_08268</name>
</gene>
<dbReference type="VEuPathDB" id="FungiDB:GMDG_01757"/>
<feature type="compositionally biased region" description="Basic and acidic residues" evidence="1">
    <location>
        <begin position="53"/>
        <end position="74"/>
    </location>
</feature>
<evidence type="ECO:0000313" key="2">
    <source>
        <dbReference type="EMBL" id="OAF55456.1"/>
    </source>
</evidence>
<name>A0A176ZZV8_9PEZI</name>
<feature type="region of interest" description="Disordered" evidence="1">
    <location>
        <begin position="1"/>
        <end position="113"/>
    </location>
</feature>
<accession>A0A176ZZV8</accession>
<feature type="compositionally biased region" description="Basic and acidic residues" evidence="1">
    <location>
        <begin position="28"/>
        <end position="43"/>
    </location>
</feature>
<dbReference type="Proteomes" id="UP000077154">
    <property type="component" value="Unassembled WGS sequence"/>
</dbReference>
<dbReference type="EMBL" id="KV441409">
    <property type="protein sequence ID" value="OAF55456.1"/>
    <property type="molecule type" value="Genomic_DNA"/>
</dbReference>
<protein>
    <submittedName>
        <fullName evidence="2">Uncharacterized protein</fullName>
    </submittedName>
</protein>
<reference evidence="2" key="1">
    <citation type="submission" date="2016-03" db="EMBL/GenBank/DDBJ databases">
        <title>Updated assembly of Pseudogymnoascus destructans, the fungus causing white-nose syndrome of bats.</title>
        <authorList>
            <person name="Palmer J.M."/>
            <person name="Drees K.P."/>
            <person name="Foster J.T."/>
            <person name="Lindner D.L."/>
        </authorList>
    </citation>
    <scope>NUCLEOTIDE SEQUENCE [LARGE SCALE GENOMIC DNA]</scope>
    <source>
        <strain evidence="2">20631-21</strain>
    </source>
</reference>
<organism evidence="2">
    <name type="scientific">Pseudogymnoascus destructans</name>
    <dbReference type="NCBI Taxonomy" id="655981"/>
    <lineage>
        <taxon>Eukaryota</taxon>
        <taxon>Fungi</taxon>
        <taxon>Dikarya</taxon>
        <taxon>Ascomycota</taxon>
        <taxon>Pezizomycotina</taxon>
        <taxon>Leotiomycetes</taxon>
        <taxon>Thelebolales</taxon>
        <taxon>Thelebolaceae</taxon>
        <taxon>Pseudogymnoascus</taxon>
    </lineage>
</organism>